<evidence type="ECO:0008006" key="4">
    <source>
        <dbReference type="Google" id="ProtNLM"/>
    </source>
</evidence>
<organism evidence="2 3">
    <name type="scientific">Cyclotella cryptica</name>
    <dbReference type="NCBI Taxonomy" id="29204"/>
    <lineage>
        <taxon>Eukaryota</taxon>
        <taxon>Sar</taxon>
        <taxon>Stramenopiles</taxon>
        <taxon>Ochrophyta</taxon>
        <taxon>Bacillariophyta</taxon>
        <taxon>Coscinodiscophyceae</taxon>
        <taxon>Thalassiosirophycidae</taxon>
        <taxon>Stephanodiscales</taxon>
        <taxon>Stephanodiscaceae</taxon>
        <taxon>Cyclotella</taxon>
    </lineage>
</organism>
<dbReference type="AlphaFoldDB" id="A0ABD3P278"/>
<feature type="compositionally biased region" description="Pro residues" evidence="1">
    <location>
        <begin position="183"/>
        <end position="193"/>
    </location>
</feature>
<dbReference type="Proteomes" id="UP001516023">
    <property type="component" value="Unassembled WGS sequence"/>
</dbReference>
<dbReference type="CDD" id="cd09272">
    <property type="entry name" value="RNase_HI_RT_Ty1"/>
    <property type="match status" value="1"/>
</dbReference>
<keyword evidence="3" id="KW-1185">Reference proteome</keyword>
<name>A0ABD3P278_9STRA</name>
<proteinExistence type="predicted"/>
<dbReference type="EMBL" id="JABMIG020000300">
    <property type="protein sequence ID" value="KAL3781993.1"/>
    <property type="molecule type" value="Genomic_DNA"/>
</dbReference>
<evidence type="ECO:0000256" key="1">
    <source>
        <dbReference type="SAM" id="MobiDB-lite"/>
    </source>
</evidence>
<feature type="region of interest" description="Disordered" evidence="1">
    <location>
        <begin position="183"/>
        <end position="235"/>
    </location>
</feature>
<reference evidence="2 3" key="1">
    <citation type="journal article" date="2020" name="G3 (Bethesda)">
        <title>Improved Reference Genome for Cyclotella cryptica CCMP332, a Model for Cell Wall Morphogenesis, Salinity Adaptation, and Lipid Production in Diatoms (Bacillariophyta).</title>
        <authorList>
            <person name="Roberts W.R."/>
            <person name="Downey K.M."/>
            <person name="Ruck E.C."/>
            <person name="Traller J.C."/>
            <person name="Alverson A.J."/>
        </authorList>
    </citation>
    <scope>NUCLEOTIDE SEQUENCE [LARGE SCALE GENOMIC DNA]</scope>
    <source>
        <strain evidence="2 3">CCMP332</strain>
    </source>
</reference>
<accession>A0ABD3P278</accession>
<comment type="caution">
    <text evidence="2">The sequence shown here is derived from an EMBL/GenBank/DDBJ whole genome shotgun (WGS) entry which is preliminary data.</text>
</comment>
<evidence type="ECO:0000313" key="2">
    <source>
        <dbReference type="EMBL" id="KAL3781993.1"/>
    </source>
</evidence>
<protein>
    <recommendedName>
        <fullName evidence="4">Reverse transcriptase Ty1/copia-type domain-containing protein</fullName>
    </recommendedName>
</protein>
<evidence type="ECO:0000313" key="3">
    <source>
        <dbReference type="Proteomes" id="UP001516023"/>
    </source>
</evidence>
<feature type="region of interest" description="Disordered" evidence="1">
    <location>
        <begin position="563"/>
        <end position="594"/>
    </location>
</feature>
<gene>
    <name evidence="2" type="ORF">HJC23_013821</name>
</gene>
<sequence length="897" mass="99900">MRVCGLAPTRQVLDNEASTAYKQAIRDSGMTYQLVPPDDHRRNLAEKAIQTWKDHFIAALSGTAEKFPLHLWCQTLPQMECQLNLLRQSRLHPKLSAYAHLYGHHDYNALPFVPIGMEALMLDVTPADAIIAAASNLVHALRTNIPGQQLGATKLHDLQRLQDILQTVNIPLNAAPAPPLAFVPPSAQPPRVAPLPASTLPQRPSRPAIIPDYDSEDDTPSPRVTIRQHTPSPRVPPLAAANLPAALHSPPALNTRSKAKSFTQHAILMHLQLHHPHLSARHTMQHRFPSNSLAAVLNDDTGELMEYRHLIANPKYRDTWTSAYGKELGRLAQGLPGTVAATNTIVFISKADIPSDRWRNVTYGRIVANFRPEKDDPYRIRLTVGGNRINFPGDCGTPTADMLTTKVLLNSVVSTVGARDMPNNVIEHYALRTIATEDGYVYVRIQNGMYGLPQAGIIAQQLLEKRLVAEGYHQSTITPGFWKHDWRPISFALCVDDFGVKYVGREHADHLLKTLNQFYQTSQDWNGTRYLGLTFVWDYTKRRVGISMPGYCAKAMHRFHHVTPPKRQDQPYPHTAPTYGAAQQYTHPPDTSPPLSKPDALFIKEVIGVFLYYARAVDCTMLAALGSLAAQQANPTQLTLSHVKHFLDYAASHPDAMVTFHASDMVLAVHSDASYLSETKARSRAGGHFFMSTNDVFPTNNGAFLTISQIIKVVMSSAAEAELGALYINARETILLRHLLEEMGHKQPPTPVQIDNSTALGVVTNTIQPKRTKAMDMRYHWLCCRTTQQQFRIYWRAGTTNLGDYVTKHHPAIHHQAMRPIYLTPIQHPGAPKLDNERCGMLPCRVYPSISGNNFVLWLLQCLGGHGGGVKGDFDGYSVRSMRRQGRSRAKVILGDE</sequence>